<accession>A0A0F7ZSQ5</accession>
<evidence type="ECO:0000256" key="1">
    <source>
        <dbReference type="SAM" id="Coils"/>
    </source>
</evidence>
<feature type="compositionally biased region" description="Basic residues" evidence="2">
    <location>
        <begin position="233"/>
        <end position="242"/>
    </location>
</feature>
<organism evidence="3 4">
    <name type="scientific">Hirsutella minnesotensis 3608</name>
    <dbReference type="NCBI Taxonomy" id="1043627"/>
    <lineage>
        <taxon>Eukaryota</taxon>
        <taxon>Fungi</taxon>
        <taxon>Dikarya</taxon>
        <taxon>Ascomycota</taxon>
        <taxon>Pezizomycotina</taxon>
        <taxon>Sordariomycetes</taxon>
        <taxon>Hypocreomycetidae</taxon>
        <taxon>Hypocreales</taxon>
        <taxon>Ophiocordycipitaceae</taxon>
        <taxon>Hirsutella</taxon>
    </lineage>
</organism>
<feature type="region of interest" description="Disordered" evidence="2">
    <location>
        <begin position="400"/>
        <end position="455"/>
    </location>
</feature>
<evidence type="ECO:0000313" key="4">
    <source>
        <dbReference type="Proteomes" id="UP000054481"/>
    </source>
</evidence>
<evidence type="ECO:0000256" key="2">
    <source>
        <dbReference type="SAM" id="MobiDB-lite"/>
    </source>
</evidence>
<feature type="region of interest" description="Disordered" evidence="2">
    <location>
        <begin position="324"/>
        <end position="345"/>
    </location>
</feature>
<evidence type="ECO:0008006" key="5">
    <source>
        <dbReference type="Google" id="ProtNLM"/>
    </source>
</evidence>
<name>A0A0F7ZSQ5_9HYPO</name>
<dbReference type="Proteomes" id="UP000054481">
    <property type="component" value="Unassembled WGS sequence"/>
</dbReference>
<feature type="region of interest" description="Disordered" evidence="2">
    <location>
        <begin position="178"/>
        <end position="203"/>
    </location>
</feature>
<sequence length="503" mass="54222">MPAPCQELRRRSSAVDPPSPPEPNLAAMATATTLVPTPDTPRARRDTSGPKDDESRSDSQHTAAIMSPRASADAMSTARPSQPESAPCRSSKRLSFTLPIAQPTGDRTRPPPISAAPASMPPTPIETPTVPSTSDANEFIIAIAAQERRVLELREELVQAEKALVELKERWAAGDSCPQGGVGRAVERPASIGPVMSDDTSIASRRSVELDRRRMLLQNQSQNQNQSTPTQGNRRRVIRGGHTRALSLLSPARSTSEFPFADSNSPGQGGPRSAGLASKRASWQPRSVQNSPIVPQFMEDFKVGFRAFVEDIRQITVGDEPVASQYSGRAPLPQHPGSAPSRGTHRGLDRSFGGFVPLNTGSNMGTPTPASRFTASSQDKSRSAKSKHFSWTPLGLESMDDNDFSNWESPAPVKSPRWSDSTINSAGLDDIGPILEAREEGTPSKTTSASKSLTPRLEEILPNMVNKLSPSNLQKTANTLMDEWEKSLVSPESENKENSVVSV</sequence>
<feature type="region of interest" description="Disordered" evidence="2">
    <location>
        <begin position="1"/>
        <end position="133"/>
    </location>
</feature>
<dbReference type="AlphaFoldDB" id="A0A0F7ZSQ5"/>
<keyword evidence="4" id="KW-1185">Reference proteome</keyword>
<feature type="region of interest" description="Disordered" evidence="2">
    <location>
        <begin position="484"/>
        <end position="503"/>
    </location>
</feature>
<feature type="compositionally biased region" description="Basic and acidic residues" evidence="2">
    <location>
        <begin position="41"/>
        <end position="59"/>
    </location>
</feature>
<feature type="coiled-coil region" evidence="1">
    <location>
        <begin position="136"/>
        <end position="170"/>
    </location>
</feature>
<reference evidence="3 4" key="1">
    <citation type="journal article" date="2014" name="Genome Biol. Evol.">
        <title>Comparative genomics and transcriptomics analyses reveal divergent lifestyle features of nematode endoparasitic fungus Hirsutella minnesotensis.</title>
        <authorList>
            <person name="Lai Y."/>
            <person name="Liu K."/>
            <person name="Zhang X."/>
            <person name="Zhang X."/>
            <person name="Li K."/>
            <person name="Wang N."/>
            <person name="Shu C."/>
            <person name="Wu Y."/>
            <person name="Wang C."/>
            <person name="Bushley K.E."/>
            <person name="Xiang M."/>
            <person name="Liu X."/>
        </authorList>
    </citation>
    <scope>NUCLEOTIDE SEQUENCE [LARGE SCALE GENOMIC DNA]</scope>
    <source>
        <strain evidence="3 4">3608</strain>
    </source>
</reference>
<feature type="compositionally biased region" description="Low complexity" evidence="2">
    <location>
        <begin position="218"/>
        <end position="227"/>
    </location>
</feature>
<proteinExistence type="predicted"/>
<feature type="compositionally biased region" description="Pro residues" evidence="2">
    <location>
        <begin position="110"/>
        <end position="125"/>
    </location>
</feature>
<evidence type="ECO:0000313" key="3">
    <source>
        <dbReference type="EMBL" id="KJZ71773.1"/>
    </source>
</evidence>
<gene>
    <name evidence="3" type="ORF">HIM_08858</name>
</gene>
<protein>
    <recommendedName>
        <fullName evidence="5">DUF4048 domain-containing protein</fullName>
    </recommendedName>
</protein>
<dbReference type="EMBL" id="KQ030562">
    <property type="protein sequence ID" value="KJZ71773.1"/>
    <property type="molecule type" value="Genomic_DNA"/>
</dbReference>
<keyword evidence="1" id="KW-0175">Coiled coil</keyword>
<feature type="compositionally biased region" description="Polar residues" evidence="2">
    <location>
        <begin position="252"/>
        <end position="266"/>
    </location>
</feature>
<feature type="compositionally biased region" description="Polar residues" evidence="2">
    <location>
        <begin position="360"/>
        <end position="378"/>
    </location>
</feature>
<feature type="compositionally biased region" description="Polar residues" evidence="2">
    <location>
        <begin position="443"/>
        <end position="453"/>
    </location>
</feature>
<feature type="region of interest" description="Disordered" evidence="2">
    <location>
        <begin position="360"/>
        <end position="388"/>
    </location>
</feature>
<feature type="region of interest" description="Disordered" evidence="2">
    <location>
        <begin position="217"/>
        <end position="287"/>
    </location>
</feature>
<dbReference type="OrthoDB" id="4097086at2759"/>